<keyword evidence="3" id="KW-1185">Reference proteome</keyword>
<dbReference type="PROSITE" id="PS50995">
    <property type="entry name" value="HTH_MARR_2"/>
    <property type="match status" value="1"/>
</dbReference>
<feature type="domain" description="HTH marR-type" evidence="1">
    <location>
        <begin position="8"/>
        <end position="144"/>
    </location>
</feature>
<dbReference type="GO" id="GO:0003700">
    <property type="term" value="F:DNA-binding transcription factor activity"/>
    <property type="evidence" value="ECO:0007669"/>
    <property type="project" value="InterPro"/>
</dbReference>
<evidence type="ECO:0000313" key="3">
    <source>
        <dbReference type="Proteomes" id="UP000433493"/>
    </source>
</evidence>
<dbReference type="Proteomes" id="UP000433493">
    <property type="component" value="Unassembled WGS sequence"/>
</dbReference>
<dbReference type="SUPFAM" id="SSF46785">
    <property type="entry name" value="Winged helix' DNA-binding domain"/>
    <property type="match status" value="1"/>
</dbReference>
<evidence type="ECO:0000313" key="2">
    <source>
        <dbReference type="EMBL" id="KAB1641229.1"/>
    </source>
</evidence>
<dbReference type="InterPro" id="IPR036388">
    <property type="entry name" value="WH-like_DNA-bd_sf"/>
</dbReference>
<evidence type="ECO:0000259" key="1">
    <source>
        <dbReference type="PROSITE" id="PS50995"/>
    </source>
</evidence>
<dbReference type="SMART" id="SM00347">
    <property type="entry name" value="HTH_MARR"/>
    <property type="match status" value="1"/>
</dbReference>
<accession>A0A7J5B815</accession>
<proteinExistence type="predicted"/>
<dbReference type="RefSeq" id="WP_158053266.1">
    <property type="nucleotide sequence ID" value="NZ_WBKB01000010.1"/>
</dbReference>
<dbReference type="Pfam" id="PF12802">
    <property type="entry name" value="MarR_2"/>
    <property type="match status" value="1"/>
</dbReference>
<name>A0A7J5B815_9MICO</name>
<dbReference type="Gene3D" id="1.10.10.10">
    <property type="entry name" value="Winged helix-like DNA-binding domain superfamily/Winged helix DNA-binding domain"/>
    <property type="match status" value="1"/>
</dbReference>
<dbReference type="PANTHER" id="PTHR33164">
    <property type="entry name" value="TRANSCRIPTIONAL REGULATOR, MARR FAMILY"/>
    <property type="match status" value="1"/>
</dbReference>
<dbReference type="PANTHER" id="PTHR33164:SF43">
    <property type="entry name" value="HTH-TYPE TRANSCRIPTIONAL REPRESSOR YETL"/>
    <property type="match status" value="1"/>
</dbReference>
<protein>
    <submittedName>
        <fullName evidence="2">MarR family transcriptional regulator</fullName>
    </submittedName>
</protein>
<dbReference type="GO" id="GO:0006950">
    <property type="term" value="P:response to stress"/>
    <property type="evidence" value="ECO:0007669"/>
    <property type="project" value="TreeGrafter"/>
</dbReference>
<gene>
    <name evidence="2" type="ORF">F8O05_13465</name>
</gene>
<dbReference type="EMBL" id="WBKB01000010">
    <property type="protein sequence ID" value="KAB1641229.1"/>
    <property type="molecule type" value="Genomic_DNA"/>
</dbReference>
<organism evidence="2 3">
    <name type="scientific">Gulosibacter chungangensis</name>
    <dbReference type="NCBI Taxonomy" id="979746"/>
    <lineage>
        <taxon>Bacteria</taxon>
        <taxon>Bacillati</taxon>
        <taxon>Actinomycetota</taxon>
        <taxon>Actinomycetes</taxon>
        <taxon>Micrococcales</taxon>
        <taxon>Microbacteriaceae</taxon>
        <taxon>Gulosibacter</taxon>
    </lineage>
</organism>
<reference evidence="2 3" key="1">
    <citation type="submission" date="2019-09" db="EMBL/GenBank/DDBJ databases">
        <title>Phylogeny of genus Pseudoclavibacter and closely related genus.</title>
        <authorList>
            <person name="Li Y."/>
        </authorList>
    </citation>
    <scope>NUCLEOTIDE SEQUENCE [LARGE SCALE GENOMIC DNA]</scope>
    <source>
        <strain evidence="2 3">KCTC 13959</strain>
    </source>
</reference>
<dbReference type="InterPro" id="IPR039422">
    <property type="entry name" value="MarR/SlyA-like"/>
</dbReference>
<dbReference type="InterPro" id="IPR036390">
    <property type="entry name" value="WH_DNA-bd_sf"/>
</dbReference>
<dbReference type="InterPro" id="IPR000835">
    <property type="entry name" value="HTH_MarR-typ"/>
</dbReference>
<dbReference type="OrthoDB" id="162531at2"/>
<dbReference type="AlphaFoldDB" id="A0A7J5B815"/>
<comment type="caution">
    <text evidence="2">The sequence shown here is derived from an EMBL/GenBank/DDBJ whole genome shotgun (WGS) entry which is preliminary data.</text>
</comment>
<sequence>MTELVGWTDGLPFKLFRAHQVLRKKLDDTFADLGVTSSQVGMAVHLDELGNLSGSDLARLLHVSPQSTSTTLSSLERMGWVTRVPHPTHKRIIWYQLTDAGREGVRAGKQALSELQAELAETLGEDLVRDSKAALTDIVEKVEGPQPSYEPLWPTV</sequence>